<proteinExistence type="predicted"/>
<dbReference type="SUPFAM" id="SSF55797">
    <property type="entry name" value="PR-1-like"/>
    <property type="match status" value="1"/>
</dbReference>
<accession>A0A183GLG9</accession>
<sequence>MLILLINVLPCNADDGFGCPTSLLMKDSDREKYLSYHNELRRNIAFGNATYSQDLKPIGPASNMYELAS</sequence>
<evidence type="ECO:0000313" key="3">
    <source>
        <dbReference type="WBParaSite" id="HPBE_0002353901-mRNA-1"/>
    </source>
</evidence>
<dbReference type="Gene3D" id="3.40.33.10">
    <property type="entry name" value="CAP"/>
    <property type="match status" value="1"/>
</dbReference>
<evidence type="ECO:0000313" key="1">
    <source>
        <dbReference type="EMBL" id="VDP39477.1"/>
    </source>
</evidence>
<dbReference type="Proteomes" id="UP000050761">
    <property type="component" value="Unassembled WGS sequence"/>
</dbReference>
<dbReference type="AlphaFoldDB" id="A0A183GLG9"/>
<dbReference type="WBParaSite" id="HPBE_0002353901-mRNA-1">
    <property type="protein sequence ID" value="HPBE_0002353901-mRNA-1"/>
    <property type="gene ID" value="HPBE_0002353901"/>
</dbReference>
<organism evidence="2 3">
    <name type="scientific">Heligmosomoides polygyrus</name>
    <name type="common">Parasitic roundworm</name>
    <dbReference type="NCBI Taxonomy" id="6339"/>
    <lineage>
        <taxon>Eukaryota</taxon>
        <taxon>Metazoa</taxon>
        <taxon>Ecdysozoa</taxon>
        <taxon>Nematoda</taxon>
        <taxon>Chromadorea</taxon>
        <taxon>Rhabditida</taxon>
        <taxon>Rhabditina</taxon>
        <taxon>Rhabditomorpha</taxon>
        <taxon>Strongyloidea</taxon>
        <taxon>Heligmosomidae</taxon>
        <taxon>Heligmosomoides</taxon>
    </lineage>
</organism>
<evidence type="ECO:0000313" key="2">
    <source>
        <dbReference type="Proteomes" id="UP000050761"/>
    </source>
</evidence>
<accession>A0A3P8CHE1</accession>
<dbReference type="EMBL" id="UZAH01035179">
    <property type="protein sequence ID" value="VDP39477.1"/>
    <property type="molecule type" value="Genomic_DNA"/>
</dbReference>
<dbReference type="InterPro" id="IPR035940">
    <property type="entry name" value="CAP_sf"/>
</dbReference>
<gene>
    <name evidence="1" type="ORF">HPBE_LOCUS23537</name>
</gene>
<keyword evidence="2" id="KW-1185">Reference proteome</keyword>
<reference evidence="1 2" key="1">
    <citation type="submission" date="2018-11" db="EMBL/GenBank/DDBJ databases">
        <authorList>
            <consortium name="Pathogen Informatics"/>
        </authorList>
    </citation>
    <scope>NUCLEOTIDE SEQUENCE [LARGE SCALE GENOMIC DNA]</scope>
</reference>
<protein>
    <submittedName>
        <fullName evidence="3">SCP domain-containing protein</fullName>
    </submittedName>
</protein>
<name>A0A183GLG9_HELPZ</name>
<reference evidence="3" key="2">
    <citation type="submission" date="2019-09" db="UniProtKB">
        <authorList>
            <consortium name="WormBaseParasite"/>
        </authorList>
    </citation>
    <scope>IDENTIFICATION</scope>
</reference>